<dbReference type="Gene3D" id="2.120.10.30">
    <property type="entry name" value="TolB, C-terminal domain"/>
    <property type="match status" value="1"/>
</dbReference>
<reference evidence="3 4" key="1">
    <citation type="submission" date="2021-03" db="EMBL/GenBank/DDBJ databases">
        <title>Flavobacterium kribbensis sp. nov, an endophytic bacteria, isolated from soybean.</title>
        <authorList>
            <person name="Lee J."/>
            <person name="Seo J."/>
        </authorList>
    </citation>
    <scope>NUCLEOTIDE SEQUENCE [LARGE SCALE GENOMIC DNA]</scope>
    <source>
        <strain evidence="3 4">BB8</strain>
    </source>
</reference>
<evidence type="ECO:0000259" key="2">
    <source>
        <dbReference type="Pfam" id="PF00326"/>
    </source>
</evidence>
<gene>
    <name evidence="3" type="ORF">J0383_01970</name>
</gene>
<dbReference type="EMBL" id="CP071448">
    <property type="protein sequence ID" value="QSW89595.1"/>
    <property type="molecule type" value="Genomic_DNA"/>
</dbReference>
<proteinExistence type="predicted"/>
<protein>
    <submittedName>
        <fullName evidence="3">S9 family peptidase</fullName>
    </submittedName>
</protein>
<dbReference type="Gene3D" id="3.40.50.1820">
    <property type="entry name" value="alpha/beta hydrolase"/>
    <property type="match status" value="1"/>
</dbReference>
<dbReference type="Pfam" id="PF00326">
    <property type="entry name" value="Peptidase_S9"/>
    <property type="match status" value="1"/>
</dbReference>
<dbReference type="PANTHER" id="PTHR42776">
    <property type="entry name" value="SERINE PEPTIDASE S9 FAMILY MEMBER"/>
    <property type="match status" value="1"/>
</dbReference>
<keyword evidence="4" id="KW-1185">Reference proteome</keyword>
<organism evidence="3 4">
    <name type="scientific">Flavobacterium endoglycinae</name>
    <dbReference type="NCBI Taxonomy" id="2816357"/>
    <lineage>
        <taxon>Bacteria</taxon>
        <taxon>Pseudomonadati</taxon>
        <taxon>Bacteroidota</taxon>
        <taxon>Flavobacteriia</taxon>
        <taxon>Flavobacteriales</taxon>
        <taxon>Flavobacteriaceae</taxon>
        <taxon>Flavobacterium</taxon>
    </lineage>
</organism>
<dbReference type="InterPro" id="IPR029058">
    <property type="entry name" value="AB_hydrolase_fold"/>
</dbReference>
<dbReference type="SUPFAM" id="SSF53474">
    <property type="entry name" value="alpha/beta-Hydrolases"/>
    <property type="match status" value="1"/>
</dbReference>
<sequence>MTYQNGADTLFVKSTVTNAVFSFPSGRQALFTKNNHFVYYAGQALHIVDLKNHKSERFNVLPNYTYSETADKLIMQQAEENKLLIYTPMGKTREIAQVQKFSLSPDTEILIYCTFRSGTNYVNLLDLHKDGSSKIIAEGADYFDNFSWSQNSKAVAFYSKSASETVNCLLFYSLKSGDLFELNPKLENSISKEMEISDKSGNALLVSEKSQMVFFKMAIRTAAETVKESNAEIWNTNDKWVFPEEQNYGKFHEQPKLMVWRPFTGSVLPISSDILPHVMLTGDNSHAILSNPQEYEPQFEAEGPRDFYIMDVKTGFKELILKKQSAVFYDVVCSPQGRYIAYFNAGNWWIYDSKMKSHTNITSRTGTAFEGKFRVFEPLTTFGNPAWNKDDKEILLYDEFDIWAITPDGKKSRRLTRGRELKIRFRIAAIPNTNGLEFKYNGLVIPNIDLEKGLLLKAEGDDGKTGYYSWNKKDGLQPIIYRNSYISDINYSANKKLYFVTEQKFDLPPRLISTKKSSEEKIIYQSNEHHKMFYWGRSELINFKNSKQRSLKGVLYYPANYYPKKKYPMIVSIYEKQSEELHKYQNPTAYNDAGVNPSVLASLGYFVFLPDIIHESENVGPSTLDCVTAGTQKIIDMGIIDSKRIALLGHSFGGYETLFVVNQTKMFATAVASGAITDLRSHYLTMGWNNSKPDMWRYGTEEWRLSGKTPFENPADFDRNSPLEWITNLETPLLMWSGKEDTQVDWRQSIEYYLALRRLGKKSVLLLYPGENHVPSKQVNQKDITEKVIQWMDYYLKDKKNYPWIKKAME</sequence>
<dbReference type="PANTHER" id="PTHR42776:SF27">
    <property type="entry name" value="DIPEPTIDYL PEPTIDASE FAMILY MEMBER 6"/>
    <property type="match status" value="1"/>
</dbReference>
<dbReference type="InterPro" id="IPR001375">
    <property type="entry name" value="Peptidase_S9_cat"/>
</dbReference>
<dbReference type="InterPro" id="IPR011042">
    <property type="entry name" value="6-blade_b-propeller_TolB-like"/>
</dbReference>
<dbReference type="RefSeq" id="WP_207296782.1">
    <property type="nucleotide sequence ID" value="NZ_CP071448.1"/>
</dbReference>
<accession>A0ABX7QEY0</accession>
<evidence type="ECO:0000313" key="3">
    <source>
        <dbReference type="EMBL" id="QSW89595.1"/>
    </source>
</evidence>
<keyword evidence="1" id="KW-0378">Hydrolase</keyword>
<feature type="domain" description="Peptidase S9 prolyl oligopeptidase catalytic" evidence="2">
    <location>
        <begin position="620"/>
        <end position="798"/>
    </location>
</feature>
<evidence type="ECO:0000256" key="1">
    <source>
        <dbReference type="ARBA" id="ARBA00022801"/>
    </source>
</evidence>
<dbReference type="Proteomes" id="UP000663440">
    <property type="component" value="Chromosome"/>
</dbReference>
<dbReference type="SUPFAM" id="SSF82171">
    <property type="entry name" value="DPP6 N-terminal domain-like"/>
    <property type="match status" value="1"/>
</dbReference>
<name>A0ABX7QEY0_9FLAO</name>
<evidence type="ECO:0000313" key="4">
    <source>
        <dbReference type="Proteomes" id="UP000663440"/>
    </source>
</evidence>